<organism evidence="9 10">
    <name type="scientific">Aphanomyces stellatus</name>
    <dbReference type="NCBI Taxonomy" id="120398"/>
    <lineage>
        <taxon>Eukaryota</taxon>
        <taxon>Sar</taxon>
        <taxon>Stramenopiles</taxon>
        <taxon>Oomycota</taxon>
        <taxon>Saprolegniomycetes</taxon>
        <taxon>Saprolegniales</taxon>
        <taxon>Verrucalvaceae</taxon>
        <taxon>Aphanomyces</taxon>
    </lineage>
</organism>
<evidence type="ECO:0000313" key="8">
    <source>
        <dbReference type="EMBL" id="KAF0696266.1"/>
    </source>
</evidence>
<evidence type="ECO:0000313" key="9">
    <source>
        <dbReference type="EMBL" id="VFT89810.1"/>
    </source>
</evidence>
<dbReference type="EMBL" id="VJMH01005413">
    <property type="protein sequence ID" value="KAF0696266.1"/>
    <property type="molecule type" value="Genomic_DNA"/>
</dbReference>
<keyword evidence="10" id="KW-1185">Reference proteome</keyword>
<comment type="subcellular location">
    <subcellularLocation>
        <location evidence="1">Cell membrane</location>
        <topology evidence="1">Multi-pass membrane protein</topology>
    </subcellularLocation>
</comment>
<name>A0A485KXE3_9STRA</name>
<evidence type="ECO:0000256" key="1">
    <source>
        <dbReference type="ARBA" id="ARBA00004651"/>
    </source>
</evidence>
<reference evidence="8" key="2">
    <citation type="submission" date="2019-06" db="EMBL/GenBank/DDBJ databases">
        <title>Genomics analysis of Aphanomyces spp. identifies a new class of oomycete effector associated with host adaptation.</title>
        <authorList>
            <person name="Gaulin E."/>
        </authorList>
    </citation>
    <scope>NUCLEOTIDE SEQUENCE</scope>
    <source>
        <strain evidence="8">CBS 578.67</strain>
    </source>
</reference>
<feature type="transmembrane region" description="Helical" evidence="7">
    <location>
        <begin position="120"/>
        <end position="138"/>
    </location>
</feature>
<dbReference type="PANTHER" id="PTHR36561:SF1">
    <property type="entry name" value="TRANSMEMBRANE PROTEIN 147"/>
    <property type="match status" value="1"/>
</dbReference>
<dbReference type="PANTHER" id="PTHR36561">
    <property type="entry name" value="HAEMOLYSIN-III RELATED-RELATED"/>
    <property type="match status" value="1"/>
</dbReference>
<accession>A0A485KXE3</accession>
<dbReference type="Pfam" id="PF12036">
    <property type="entry name" value="DUF3522"/>
    <property type="match status" value="1"/>
</dbReference>
<dbReference type="EMBL" id="CAADRA010005434">
    <property type="protein sequence ID" value="VFT89810.1"/>
    <property type="molecule type" value="Genomic_DNA"/>
</dbReference>
<proteinExistence type="inferred from homology"/>
<keyword evidence="4 7" id="KW-0812">Transmembrane</keyword>
<dbReference type="InterPro" id="IPR021910">
    <property type="entry name" value="NGX6/PGAP6/MYMK"/>
</dbReference>
<feature type="transmembrane region" description="Helical" evidence="7">
    <location>
        <begin position="176"/>
        <end position="197"/>
    </location>
</feature>
<evidence type="ECO:0000256" key="2">
    <source>
        <dbReference type="ARBA" id="ARBA00005542"/>
    </source>
</evidence>
<evidence type="ECO:0000256" key="7">
    <source>
        <dbReference type="SAM" id="Phobius"/>
    </source>
</evidence>
<keyword evidence="3" id="KW-1003">Cell membrane</keyword>
<evidence type="ECO:0000256" key="4">
    <source>
        <dbReference type="ARBA" id="ARBA00022692"/>
    </source>
</evidence>
<keyword evidence="6 7" id="KW-0472">Membrane</keyword>
<feature type="transmembrane region" description="Helical" evidence="7">
    <location>
        <begin position="150"/>
        <end position="170"/>
    </location>
</feature>
<evidence type="ECO:0000256" key="5">
    <source>
        <dbReference type="ARBA" id="ARBA00022989"/>
    </source>
</evidence>
<reference evidence="9 10" key="1">
    <citation type="submission" date="2019-03" db="EMBL/GenBank/DDBJ databases">
        <authorList>
            <person name="Gaulin E."/>
            <person name="Dumas B."/>
        </authorList>
    </citation>
    <scope>NUCLEOTIDE SEQUENCE [LARGE SCALE GENOMIC DNA]</scope>
    <source>
        <strain evidence="9">CBS 568.67</strain>
    </source>
</reference>
<dbReference type="Proteomes" id="UP000332933">
    <property type="component" value="Unassembled WGS sequence"/>
</dbReference>
<comment type="similarity">
    <text evidence="2">Belongs to the TMEM8 family.</text>
</comment>
<keyword evidence="5 7" id="KW-1133">Transmembrane helix</keyword>
<feature type="transmembrane region" description="Helical" evidence="7">
    <location>
        <begin position="72"/>
        <end position="88"/>
    </location>
</feature>
<sequence length="218" mass="24351">MWASYSVIQLGLTCVADLSMLPALTIIQKNRRHFELYVALLHIAVSLLHNVSQSFSIPVFLTVDEWHNMSDVLWVAYFLLLCIHLLGMRDIHATMILRYVAFSLAWMAKTKDSWTSNDCSSILIGTCLAAVLVGRLAFHQALLPIQFPVLGYAAASGAASMCFFALPHLFNIDEALFFTIVVPCFHLALGATFYFGWKCVPSATPTKVWDDSLTIQFI</sequence>
<dbReference type="GO" id="GO:0005886">
    <property type="term" value="C:plasma membrane"/>
    <property type="evidence" value="ECO:0007669"/>
    <property type="project" value="UniProtKB-SubCell"/>
</dbReference>
<gene>
    <name evidence="9" type="primary">Aste57867_12964</name>
    <name evidence="8" type="ORF">As57867_012916</name>
    <name evidence="9" type="ORF">ASTE57867_12964</name>
</gene>
<protein>
    <submittedName>
        <fullName evidence="9">Aste57867_12964 protein</fullName>
    </submittedName>
</protein>
<evidence type="ECO:0000256" key="6">
    <source>
        <dbReference type="ARBA" id="ARBA00023136"/>
    </source>
</evidence>
<evidence type="ECO:0000313" key="10">
    <source>
        <dbReference type="Proteomes" id="UP000332933"/>
    </source>
</evidence>
<feature type="transmembrane region" description="Helical" evidence="7">
    <location>
        <begin position="34"/>
        <end position="52"/>
    </location>
</feature>
<dbReference type="OrthoDB" id="193471at2759"/>
<dbReference type="AlphaFoldDB" id="A0A485KXE3"/>
<feature type="transmembrane region" description="Helical" evidence="7">
    <location>
        <begin position="6"/>
        <end position="27"/>
    </location>
</feature>
<evidence type="ECO:0000256" key="3">
    <source>
        <dbReference type="ARBA" id="ARBA00022475"/>
    </source>
</evidence>